<evidence type="ECO:0000313" key="1">
    <source>
        <dbReference type="EMBL" id="EXM12512.1"/>
    </source>
</evidence>
<dbReference type="EMBL" id="KK035466">
    <property type="protein sequence ID" value="EXM12568.1"/>
    <property type="molecule type" value="Genomic_DNA"/>
</dbReference>
<proteinExistence type="predicted"/>
<accession>X0KS89</accession>
<dbReference type="AlphaFoldDB" id="X0KS89"/>
<gene>
    <name evidence="4" type="ORF">FOTG_14911</name>
    <name evidence="3" type="ORF">FOTG_15225</name>
    <name evidence="2" type="ORF">FOTG_18937</name>
    <name evidence="1" type="ORF">FOTG_18987</name>
</gene>
<dbReference type="EMBL" id="JH657997">
    <property type="protein sequence ID" value="EXM16479.1"/>
    <property type="molecule type" value="Genomic_DNA"/>
</dbReference>
<organism evidence="3">
    <name type="scientific">Fusarium oxysporum f. sp. vasinfectum 25433</name>
    <dbReference type="NCBI Taxonomy" id="1089449"/>
    <lineage>
        <taxon>Eukaryota</taxon>
        <taxon>Fungi</taxon>
        <taxon>Dikarya</taxon>
        <taxon>Ascomycota</taxon>
        <taxon>Pezizomycotina</taxon>
        <taxon>Sordariomycetes</taxon>
        <taxon>Hypocreomycetidae</taxon>
        <taxon>Hypocreales</taxon>
        <taxon>Nectriaceae</taxon>
        <taxon>Fusarium</taxon>
        <taxon>Fusarium oxysporum species complex</taxon>
    </lineage>
</organism>
<dbReference type="EMBL" id="JH657991">
    <property type="protein sequence ID" value="EXM16871.1"/>
    <property type="molecule type" value="Genomic_DNA"/>
</dbReference>
<dbReference type="EMBL" id="KK035504">
    <property type="protein sequence ID" value="EXM12512.1"/>
    <property type="molecule type" value="Genomic_DNA"/>
</dbReference>
<reference evidence="3" key="1">
    <citation type="submission" date="2011-11" db="EMBL/GenBank/DDBJ databases">
        <title>The Genome Sequence of Fusarium oxysporum Cotton.</title>
        <authorList>
            <consortium name="The Broad Institute Genome Sequencing Platform"/>
            <person name="Ma L.-J."/>
            <person name="Gale L.R."/>
            <person name="Schwartz D.C."/>
            <person name="Zhou S."/>
            <person name="Corby-Kistler H."/>
            <person name="Young S.K."/>
            <person name="Zeng Q."/>
            <person name="Gargeya S."/>
            <person name="Fitzgerald M."/>
            <person name="Haas B."/>
            <person name="Abouelleil A."/>
            <person name="Alvarado L."/>
            <person name="Arachchi H.M."/>
            <person name="Berlin A."/>
            <person name="Brown A."/>
            <person name="Chapman S.B."/>
            <person name="Chen Z."/>
            <person name="Dunbar C."/>
            <person name="Freedman E."/>
            <person name="Gearin G."/>
            <person name="Goldberg J."/>
            <person name="Griggs A."/>
            <person name="Gujja S."/>
            <person name="Heiman D."/>
            <person name="Howarth C."/>
            <person name="Larson L."/>
            <person name="Lui A."/>
            <person name="MacDonald P.J.P."/>
            <person name="Montmayeur A."/>
            <person name="Murphy C."/>
            <person name="Neiman D."/>
            <person name="Pearson M."/>
            <person name="Priest M."/>
            <person name="Roberts A."/>
            <person name="Saif S."/>
            <person name="Shea T."/>
            <person name="Shenoy N."/>
            <person name="Sisk P."/>
            <person name="Stolte C."/>
            <person name="Sykes S."/>
            <person name="Wortman J."/>
            <person name="Nusbaum C."/>
            <person name="Birren B."/>
        </authorList>
    </citation>
    <scope>NUCLEOTIDE SEQUENCE [LARGE SCALE GENOMIC DNA]</scope>
    <source>
        <strain evidence="3">25433</strain>
    </source>
</reference>
<dbReference type="HOGENOM" id="CLU_3279494_0_0_1"/>
<dbReference type="Proteomes" id="UP000030701">
    <property type="component" value="Unassembled WGS sequence"/>
</dbReference>
<protein>
    <submittedName>
        <fullName evidence="3">Uncharacterized protein</fullName>
    </submittedName>
</protein>
<evidence type="ECO:0000313" key="2">
    <source>
        <dbReference type="EMBL" id="EXM12568.1"/>
    </source>
</evidence>
<evidence type="ECO:0000313" key="3">
    <source>
        <dbReference type="EMBL" id="EXM16479.1"/>
    </source>
</evidence>
<sequence length="41" mass="4141">MVAYVIEAEIVDGSEGGGVVEAVSMPSSNESMVAGAAWQIV</sequence>
<reference evidence="3" key="2">
    <citation type="submission" date="2012-05" db="EMBL/GenBank/DDBJ databases">
        <title>The Genome Annotation of Fusarium oxysporum Cotton.</title>
        <authorList>
            <consortium name="The Broad Institute Genomics Platform"/>
            <person name="Ma L.-J."/>
            <person name="Corby-Kistler H."/>
            <person name="Broz K."/>
            <person name="Gale L.R."/>
            <person name="Jonkers W."/>
            <person name="O'Donnell K."/>
            <person name="Ploetz R."/>
            <person name="Steinberg C."/>
            <person name="Schwartz D.C."/>
            <person name="VanEtten H."/>
            <person name="Zhou S."/>
            <person name="Young S.K."/>
            <person name="Zeng Q."/>
            <person name="Gargeya S."/>
            <person name="Fitzgerald M."/>
            <person name="Abouelleil A."/>
            <person name="Alvarado L."/>
            <person name="Chapman S.B."/>
            <person name="Gainer-Dewar J."/>
            <person name="Goldberg J."/>
            <person name="Griggs A."/>
            <person name="Gujja S."/>
            <person name="Hansen M."/>
            <person name="Howarth C."/>
            <person name="Imamovic A."/>
            <person name="Ireland A."/>
            <person name="Larimer J."/>
            <person name="McCowan C."/>
            <person name="Murphy C."/>
            <person name="Pearson M."/>
            <person name="Poon T.W."/>
            <person name="Priest M."/>
            <person name="Roberts A."/>
            <person name="Saif S."/>
            <person name="Shea T."/>
            <person name="Sykes S."/>
            <person name="Wortman J."/>
            <person name="Nusbaum C."/>
            <person name="Birren B."/>
        </authorList>
    </citation>
    <scope>NUCLEOTIDE SEQUENCE</scope>
    <source>
        <strain evidence="3">25433</strain>
    </source>
</reference>
<name>X0KS89_FUSOX</name>
<evidence type="ECO:0000313" key="4">
    <source>
        <dbReference type="EMBL" id="EXM16871.1"/>
    </source>
</evidence>